<evidence type="ECO:0000256" key="1">
    <source>
        <dbReference type="SAM" id="Phobius"/>
    </source>
</evidence>
<evidence type="ECO:0000313" key="2">
    <source>
        <dbReference type="EMBL" id="CAD1830272.1"/>
    </source>
</evidence>
<protein>
    <submittedName>
        <fullName evidence="2">Uncharacterized protein</fullName>
    </submittedName>
</protein>
<organism evidence="2">
    <name type="scientific">Ananas comosus var. bracteatus</name>
    <name type="common">red pineapple</name>
    <dbReference type="NCBI Taxonomy" id="296719"/>
    <lineage>
        <taxon>Eukaryota</taxon>
        <taxon>Viridiplantae</taxon>
        <taxon>Streptophyta</taxon>
        <taxon>Embryophyta</taxon>
        <taxon>Tracheophyta</taxon>
        <taxon>Spermatophyta</taxon>
        <taxon>Magnoliopsida</taxon>
        <taxon>Liliopsida</taxon>
        <taxon>Poales</taxon>
        <taxon>Bromeliaceae</taxon>
        <taxon>Bromelioideae</taxon>
        <taxon>Ananas</taxon>
    </lineage>
</organism>
<dbReference type="EMBL" id="LR862148">
    <property type="protein sequence ID" value="CAD1830272.1"/>
    <property type="molecule type" value="Genomic_DNA"/>
</dbReference>
<dbReference type="PANTHER" id="PTHR34211">
    <property type="entry name" value="CALCINEURIN-LIKE METALLO-PHOSPHOESTERASE SUPERFAMILY PROTEIN"/>
    <property type="match status" value="1"/>
</dbReference>
<keyword evidence="1" id="KW-0472">Membrane</keyword>
<feature type="transmembrane region" description="Helical" evidence="1">
    <location>
        <begin position="45"/>
        <end position="63"/>
    </location>
</feature>
<sequence>MDASRGPEITICFMIKLTNVPNWARARARACSAALGGRGKMDKNIKWWSMYICLIVSFILQVHCMDLHGSFISSSKFSVNGSRPVNEPFSLHHNLYHLPSFSYCFPHYISRALVLGHGFANGRKETRDTHYDPKLRMKDQICSSWFAPVGSASDYPLFSKWVIYGELACNRSCPHLSNEISPLYSLWAMFIGLYITNYVIERSTGYVNSLSITLMKARTALPTSTSFAHPSRRRSDSYSLSGRNVGPSSWSHLLPVAPVPVSDVSFRSPPRCRSISCSLSGRNVGPSSWSSLLPVAPFPLATLRFGLFIPSGHANGSDSFSRALRGLRFHLRGLRFHLWEANQSEASRLQSRGQAVPR</sequence>
<accession>A0A6V7PHC7</accession>
<gene>
    <name evidence="2" type="ORF">CB5_LOCUS13483</name>
</gene>
<keyword evidence="1" id="KW-1133">Transmembrane helix</keyword>
<name>A0A6V7PHC7_ANACO</name>
<reference evidence="2" key="1">
    <citation type="submission" date="2020-07" db="EMBL/GenBank/DDBJ databases">
        <authorList>
            <person name="Lin J."/>
        </authorList>
    </citation>
    <scope>NUCLEOTIDE SEQUENCE</scope>
</reference>
<dbReference type="AlphaFoldDB" id="A0A6V7PHC7"/>
<proteinExistence type="predicted"/>
<keyword evidence="1" id="KW-0812">Transmembrane</keyword>
<dbReference type="PANTHER" id="PTHR34211:SF3">
    <property type="entry name" value="CALCINEURIN-LIKE METALLO-PHOSPHOESTERASE SUPERFAMILY PROTEIN"/>
    <property type="match status" value="1"/>
</dbReference>